<protein>
    <submittedName>
        <fullName evidence="1">Uncharacterized protein</fullName>
    </submittedName>
</protein>
<proteinExistence type="predicted"/>
<accession>A0A0E9PAV5</accession>
<organism evidence="1">
    <name type="scientific">Anguilla anguilla</name>
    <name type="common">European freshwater eel</name>
    <name type="synonym">Muraena anguilla</name>
    <dbReference type="NCBI Taxonomy" id="7936"/>
    <lineage>
        <taxon>Eukaryota</taxon>
        <taxon>Metazoa</taxon>
        <taxon>Chordata</taxon>
        <taxon>Craniata</taxon>
        <taxon>Vertebrata</taxon>
        <taxon>Euteleostomi</taxon>
        <taxon>Actinopterygii</taxon>
        <taxon>Neopterygii</taxon>
        <taxon>Teleostei</taxon>
        <taxon>Anguilliformes</taxon>
        <taxon>Anguillidae</taxon>
        <taxon>Anguilla</taxon>
    </lineage>
</organism>
<reference evidence="1" key="2">
    <citation type="journal article" date="2015" name="Fish Shellfish Immunol.">
        <title>Early steps in the European eel (Anguilla anguilla)-Vibrio vulnificus interaction in the gills: Role of the RtxA13 toxin.</title>
        <authorList>
            <person name="Callol A."/>
            <person name="Pajuelo D."/>
            <person name="Ebbesson L."/>
            <person name="Teles M."/>
            <person name="MacKenzie S."/>
            <person name="Amaro C."/>
        </authorList>
    </citation>
    <scope>NUCLEOTIDE SEQUENCE</scope>
</reference>
<name>A0A0E9PAV5_ANGAN</name>
<dbReference type="EMBL" id="GBXM01107599">
    <property type="protein sequence ID" value="JAH00978.1"/>
    <property type="molecule type" value="Transcribed_RNA"/>
</dbReference>
<reference evidence="1" key="1">
    <citation type="submission" date="2014-11" db="EMBL/GenBank/DDBJ databases">
        <authorList>
            <person name="Amaro Gonzalez C."/>
        </authorList>
    </citation>
    <scope>NUCLEOTIDE SEQUENCE</scope>
</reference>
<evidence type="ECO:0000313" key="1">
    <source>
        <dbReference type="EMBL" id="JAH00978.1"/>
    </source>
</evidence>
<sequence>MQNNSNCSTKSDVKS</sequence>